<dbReference type="AlphaFoldDB" id="A0A1C0B9Y4"/>
<evidence type="ECO:0000313" key="1">
    <source>
        <dbReference type="EMBL" id="OCM00407.1"/>
    </source>
</evidence>
<gene>
    <name evidence="1" type="ORF">AAX29_00411</name>
</gene>
<accession>A0A1C0B9Y4</accession>
<organism evidence="1 2">
    <name type="scientific">Aliarcobacter thereius</name>
    <dbReference type="NCBI Taxonomy" id="544718"/>
    <lineage>
        <taxon>Bacteria</taxon>
        <taxon>Pseudomonadati</taxon>
        <taxon>Campylobacterota</taxon>
        <taxon>Epsilonproteobacteria</taxon>
        <taxon>Campylobacterales</taxon>
        <taxon>Arcobacteraceae</taxon>
        <taxon>Aliarcobacter</taxon>
    </lineage>
</organism>
<dbReference type="EMBL" id="LCUJ01000001">
    <property type="protein sequence ID" value="OCM00407.1"/>
    <property type="molecule type" value="Genomic_DNA"/>
</dbReference>
<evidence type="ECO:0008006" key="3">
    <source>
        <dbReference type="Google" id="ProtNLM"/>
    </source>
</evidence>
<comment type="caution">
    <text evidence="1">The sequence shown here is derived from an EMBL/GenBank/DDBJ whole genome shotgun (WGS) entry which is preliminary data.</text>
</comment>
<reference evidence="2" key="1">
    <citation type="submission" date="2015-05" db="EMBL/GenBank/DDBJ databases">
        <authorList>
            <person name="Rovetto F."/>
            <person name="Cocolin L."/>
            <person name="Illeghems K."/>
            <person name="Van Nieuwerburgh F."/>
            <person name="Houf K."/>
        </authorList>
    </citation>
    <scope>NUCLEOTIDE SEQUENCE [LARGE SCALE GENOMIC DNA]</scope>
    <source>
        <strain evidence="2">DU22</strain>
    </source>
</reference>
<dbReference type="Proteomes" id="UP000093281">
    <property type="component" value="Unassembled WGS sequence"/>
</dbReference>
<proteinExistence type="predicted"/>
<protein>
    <recommendedName>
        <fullName evidence="3">Periplasmic protein</fullName>
    </recommendedName>
</protein>
<evidence type="ECO:0000313" key="2">
    <source>
        <dbReference type="Proteomes" id="UP000093281"/>
    </source>
</evidence>
<name>A0A1C0B9Y4_9BACT</name>
<dbReference type="RefSeq" id="WP_207501476.1">
    <property type="nucleotide sequence ID" value="NZ_LCUJ01000001.1"/>
</dbReference>
<sequence length="269" mass="30793">MKKLLLILLMILSLKAEDINQAVYNIIGSEDYNTHSNLIKHIFKDQNSFYSEDSLDYTKLLAKLEENKLLKLNYDSTKTIDVVFIFNSSPKKSFKNINDILKAIGYQNFISSKQTVKDEKLFWSIKLTSAAAINPLRLSSELNSINCKVLNIKKEGEDKWSYLIDSSNSSLYKVEDLVTQSSLSLRKPTRPYYIELANSKEITIESKAGTVWHPNVVFYDSELNVVKVVKKEKSVENIKISVPSETRFVKIDDFFALTNIKNGLNITKE</sequence>
<dbReference type="STRING" id="544718.AAX25_00668"/>